<dbReference type="eggNOG" id="KOG2986">
    <property type="taxonomic scope" value="Eukaryota"/>
</dbReference>
<dbReference type="OrthoDB" id="341477at2759"/>
<dbReference type="HOGENOM" id="CLU_030279_1_1_1"/>
<evidence type="ECO:0000256" key="19">
    <source>
        <dbReference type="SAM" id="MobiDB-lite"/>
    </source>
</evidence>
<dbReference type="GO" id="GO:0032049">
    <property type="term" value="P:cardiolipin biosynthetic process"/>
    <property type="evidence" value="ECO:0007669"/>
    <property type="project" value="InterPro"/>
</dbReference>
<evidence type="ECO:0000256" key="14">
    <source>
        <dbReference type="ARBA" id="ARBA00023128"/>
    </source>
</evidence>
<evidence type="ECO:0000256" key="3">
    <source>
        <dbReference type="ARBA" id="ARBA00005119"/>
    </source>
</evidence>
<dbReference type="PANTHER" id="PTHR13619:SF0">
    <property type="entry name" value="PHOSPHATIDATE CYTIDYLYLTRANSFERASE, MITOCHONDRIAL"/>
    <property type="match status" value="1"/>
</dbReference>
<dbReference type="GO" id="GO:0005743">
    <property type="term" value="C:mitochondrial inner membrane"/>
    <property type="evidence" value="ECO:0007669"/>
    <property type="project" value="UniProtKB-SubCell"/>
</dbReference>
<feature type="compositionally biased region" description="Pro residues" evidence="19">
    <location>
        <begin position="35"/>
        <end position="46"/>
    </location>
</feature>
<keyword evidence="12" id="KW-0460">Magnesium</keyword>
<evidence type="ECO:0000256" key="6">
    <source>
        <dbReference type="ARBA" id="ARBA00012487"/>
    </source>
</evidence>
<feature type="region of interest" description="Disordered" evidence="19">
    <location>
        <begin position="26"/>
        <end position="73"/>
    </location>
</feature>
<keyword evidence="11" id="KW-0999">Mitochondrion inner membrane</keyword>
<evidence type="ECO:0000256" key="11">
    <source>
        <dbReference type="ARBA" id="ARBA00022792"/>
    </source>
</evidence>
<dbReference type="OMA" id="HAENMHR"/>
<keyword evidence="16" id="KW-0594">Phospholipid biosynthesis</keyword>
<evidence type="ECO:0000256" key="9">
    <source>
        <dbReference type="ARBA" id="ARBA00022679"/>
    </source>
</evidence>
<gene>
    <name evidence="20" type="ORF">GLOTRDRAFT_77226</name>
</gene>
<organism evidence="20 21">
    <name type="scientific">Gloeophyllum trabeum (strain ATCC 11539 / FP-39264 / Madison 617)</name>
    <name type="common">Brown rot fungus</name>
    <dbReference type="NCBI Taxonomy" id="670483"/>
    <lineage>
        <taxon>Eukaryota</taxon>
        <taxon>Fungi</taxon>
        <taxon>Dikarya</taxon>
        <taxon>Basidiomycota</taxon>
        <taxon>Agaricomycotina</taxon>
        <taxon>Agaricomycetes</taxon>
        <taxon>Gloeophyllales</taxon>
        <taxon>Gloeophyllaceae</taxon>
        <taxon>Gloeophyllum</taxon>
    </lineage>
</organism>
<keyword evidence="14" id="KW-0496">Mitochondrion</keyword>
<evidence type="ECO:0000256" key="5">
    <source>
        <dbReference type="ARBA" id="ARBA00005458"/>
    </source>
</evidence>
<name>S7RP74_GLOTA</name>
<keyword evidence="17" id="KW-1208">Phospholipid metabolism</keyword>
<dbReference type="InterPro" id="IPR015222">
    <property type="entry name" value="Tam41"/>
</dbReference>
<comment type="subcellular location">
    <subcellularLocation>
        <location evidence="2">Mitochondrion inner membrane</location>
        <topology evidence="2">Peripheral membrane protein</topology>
        <orientation evidence="2">Matrix side</orientation>
    </subcellularLocation>
</comment>
<comment type="cofactor">
    <cofactor evidence="1">
        <name>Mg(2+)</name>
        <dbReference type="ChEBI" id="CHEBI:18420"/>
    </cofactor>
</comment>
<dbReference type="PIRSF" id="PIRSF028840">
    <property type="entry name" value="Mmp37"/>
    <property type="match status" value="1"/>
</dbReference>
<dbReference type="STRING" id="670483.S7RP74"/>
<accession>S7RP74</accession>
<evidence type="ECO:0000256" key="15">
    <source>
        <dbReference type="ARBA" id="ARBA00023136"/>
    </source>
</evidence>
<evidence type="ECO:0000256" key="17">
    <source>
        <dbReference type="ARBA" id="ARBA00023264"/>
    </source>
</evidence>
<dbReference type="GO" id="GO:0016024">
    <property type="term" value="P:CDP-diacylglycerol biosynthetic process"/>
    <property type="evidence" value="ECO:0007669"/>
    <property type="project" value="UniProtKB-UniPathway"/>
</dbReference>
<keyword evidence="15" id="KW-0472">Membrane</keyword>
<keyword evidence="21" id="KW-1185">Reference proteome</keyword>
<evidence type="ECO:0000256" key="4">
    <source>
        <dbReference type="ARBA" id="ARBA00005189"/>
    </source>
</evidence>
<keyword evidence="10" id="KW-0548">Nucleotidyltransferase</keyword>
<evidence type="ECO:0000256" key="8">
    <source>
        <dbReference type="ARBA" id="ARBA00022516"/>
    </source>
</evidence>
<dbReference type="RefSeq" id="XP_007866889.1">
    <property type="nucleotide sequence ID" value="XM_007868698.1"/>
</dbReference>
<evidence type="ECO:0000256" key="1">
    <source>
        <dbReference type="ARBA" id="ARBA00001946"/>
    </source>
</evidence>
<evidence type="ECO:0000256" key="7">
    <source>
        <dbReference type="ARBA" id="ARBA00018337"/>
    </source>
</evidence>
<keyword evidence="9" id="KW-0808">Transferase</keyword>
<protein>
    <recommendedName>
        <fullName evidence="7">Phosphatidate cytidylyltransferase, mitochondrial</fullName>
        <ecNumber evidence="6">2.7.7.41</ecNumber>
    </recommendedName>
    <alternativeName>
        <fullName evidence="18">CDP-diacylglycerol synthase</fullName>
    </alternativeName>
</protein>
<sequence>MLSTVARAHARPRCVPVFRSFATETVSAGTSASSTPPPPPTRPPTKQPRTRLYPAPRPAKSHRHQALPQLPPTFGRNQLLPVADSTRALLESIVAEFEAPIRYAFAYGSGVFEQDGYGPTSAGAPMVDFMFAVTHADHWHSINLNQHPGHYPLHARMFGSSFVAKVEDVVPGVWFNTLVQMKGVRIKYGVTTVDNLCSDLLNWRTLYLAGRMHKPIRIIKDDPRVRLTQQVNLTSAVRAALLTLPAEFSETQLFERIAAISYNGDPRMILPAENRNKVANIIRKQSPQFKELYHRLVVGLPGVHWPSHSSTIQQDVSPQARSAHLRKLPSNLLAGVERNYVARPDLPSKAADEGVYWTKLAGDEGLPTVLHHEMSQIVRYPAAIQTLKGIVSAGPAKSIRYSAEKVAKWWQGRKASATSS</sequence>
<evidence type="ECO:0000313" key="20">
    <source>
        <dbReference type="EMBL" id="EPQ54609.1"/>
    </source>
</evidence>
<evidence type="ECO:0000256" key="10">
    <source>
        <dbReference type="ARBA" id="ARBA00022695"/>
    </source>
</evidence>
<evidence type="ECO:0000256" key="16">
    <source>
        <dbReference type="ARBA" id="ARBA00023209"/>
    </source>
</evidence>
<evidence type="ECO:0000256" key="12">
    <source>
        <dbReference type="ARBA" id="ARBA00022842"/>
    </source>
</evidence>
<comment type="similarity">
    <text evidence="5">Belongs to the TAM41 family.</text>
</comment>
<proteinExistence type="inferred from homology"/>
<evidence type="ECO:0000256" key="18">
    <source>
        <dbReference type="ARBA" id="ARBA00029893"/>
    </source>
</evidence>
<dbReference type="GO" id="GO:0004605">
    <property type="term" value="F:phosphatidate cytidylyltransferase activity"/>
    <property type="evidence" value="ECO:0007669"/>
    <property type="project" value="UniProtKB-EC"/>
</dbReference>
<dbReference type="Pfam" id="PF09139">
    <property type="entry name" value="Tam41_Mmp37"/>
    <property type="match status" value="1"/>
</dbReference>
<evidence type="ECO:0000256" key="13">
    <source>
        <dbReference type="ARBA" id="ARBA00023098"/>
    </source>
</evidence>
<dbReference type="KEGG" id="gtr:GLOTRDRAFT_77226"/>
<evidence type="ECO:0000256" key="2">
    <source>
        <dbReference type="ARBA" id="ARBA00004443"/>
    </source>
</evidence>
<dbReference type="AlphaFoldDB" id="S7RP74"/>
<dbReference type="Proteomes" id="UP000030669">
    <property type="component" value="Unassembled WGS sequence"/>
</dbReference>
<comment type="pathway">
    <text evidence="4">Lipid metabolism.</text>
</comment>
<keyword evidence="8" id="KW-0444">Lipid biosynthesis</keyword>
<keyword evidence="13" id="KW-0443">Lipid metabolism</keyword>
<comment type="pathway">
    <text evidence="3">Phospholipid metabolism; CDP-diacylglycerol biosynthesis; CDP-diacylglycerol from sn-glycerol 3-phosphate: step 3/3.</text>
</comment>
<dbReference type="PANTHER" id="PTHR13619">
    <property type="entry name" value="PHOSPHATIDATE CYTIDYLYLTRANSFERASE, MITOCHONDRIAL"/>
    <property type="match status" value="1"/>
</dbReference>
<dbReference type="EC" id="2.7.7.41" evidence="6"/>
<dbReference type="GeneID" id="19308685"/>
<evidence type="ECO:0000313" key="21">
    <source>
        <dbReference type="Proteomes" id="UP000030669"/>
    </source>
</evidence>
<dbReference type="UniPathway" id="UPA00557">
    <property type="reaction ID" value="UER00614"/>
</dbReference>
<reference evidence="20 21" key="1">
    <citation type="journal article" date="2012" name="Science">
        <title>The Paleozoic origin of enzymatic lignin decomposition reconstructed from 31 fungal genomes.</title>
        <authorList>
            <person name="Floudas D."/>
            <person name="Binder M."/>
            <person name="Riley R."/>
            <person name="Barry K."/>
            <person name="Blanchette R.A."/>
            <person name="Henrissat B."/>
            <person name="Martinez A.T."/>
            <person name="Otillar R."/>
            <person name="Spatafora J.W."/>
            <person name="Yadav J.S."/>
            <person name="Aerts A."/>
            <person name="Benoit I."/>
            <person name="Boyd A."/>
            <person name="Carlson A."/>
            <person name="Copeland A."/>
            <person name="Coutinho P.M."/>
            <person name="de Vries R.P."/>
            <person name="Ferreira P."/>
            <person name="Findley K."/>
            <person name="Foster B."/>
            <person name="Gaskell J."/>
            <person name="Glotzer D."/>
            <person name="Gorecki P."/>
            <person name="Heitman J."/>
            <person name="Hesse C."/>
            <person name="Hori C."/>
            <person name="Igarashi K."/>
            <person name="Jurgens J.A."/>
            <person name="Kallen N."/>
            <person name="Kersten P."/>
            <person name="Kohler A."/>
            <person name="Kuees U."/>
            <person name="Kumar T.K.A."/>
            <person name="Kuo A."/>
            <person name="LaButti K."/>
            <person name="Larrondo L.F."/>
            <person name="Lindquist E."/>
            <person name="Ling A."/>
            <person name="Lombard V."/>
            <person name="Lucas S."/>
            <person name="Lundell T."/>
            <person name="Martin R."/>
            <person name="McLaughlin D.J."/>
            <person name="Morgenstern I."/>
            <person name="Morin E."/>
            <person name="Murat C."/>
            <person name="Nagy L.G."/>
            <person name="Nolan M."/>
            <person name="Ohm R.A."/>
            <person name="Patyshakuliyeva A."/>
            <person name="Rokas A."/>
            <person name="Ruiz-Duenas F.J."/>
            <person name="Sabat G."/>
            <person name="Salamov A."/>
            <person name="Samejima M."/>
            <person name="Schmutz J."/>
            <person name="Slot J.C."/>
            <person name="St John F."/>
            <person name="Stenlid J."/>
            <person name="Sun H."/>
            <person name="Sun S."/>
            <person name="Syed K."/>
            <person name="Tsang A."/>
            <person name="Wiebenga A."/>
            <person name="Young D."/>
            <person name="Pisabarro A."/>
            <person name="Eastwood D.C."/>
            <person name="Martin F."/>
            <person name="Cullen D."/>
            <person name="Grigoriev I.V."/>
            <person name="Hibbett D.S."/>
        </authorList>
    </citation>
    <scope>NUCLEOTIDE SEQUENCE [LARGE SCALE GENOMIC DNA]</scope>
    <source>
        <strain evidence="20 21">ATCC 11539</strain>
    </source>
</reference>
<dbReference type="EMBL" id="KB469303">
    <property type="protein sequence ID" value="EPQ54609.1"/>
    <property type="molecule type" value="Genomic_DNA"/>
</dbReference>